<dbReference type="InterPro" id="IPR024675">
    <property type="entry name" value="eIF3g_N"/>
</dbReference>
<sequence>MARAKIRWADTLDEEEFGEALPPTTIKGPDSHGVKTVTEYYRNEKGDAIKKVTKSKVVQVEKKVYKVTEERRQWQRFGKAATETVQDSVTVQQKEDIPFERVRQLKATQQEKKMDMQAAMQSADKSTIVGSLKDMLYKRRMERELLRAKGLLADAERPPEEDGQPGKPAGLPSAPKPGSYVPPSVRNRGAGGGGGEGDSMQQRRRDENSLRVTNLSEDVSEADLQELFRPFGPISRVFLAVDRTTGENRGFAFVNYVYREDAERAIRNLNGYGYDNLILHVEWAAPRAERG</sequence>
<accession>A0A0D2NDX2</accession>
<dbReference type="GO" id="GO:0003723">
    <property type="term" value="F:RNA binding"/>
    <property type="evidence" value="ECO:0007669"/>
    <property type="project" value="UniProtKB-UniRule"/>
</dbReference>
<dbReference type="SUPFAM" id="SSF54928">
    <property type="entry name" value="RNA-binding domain, RBD"/>
    <property type="match status" value="1"/>
</dbReference>
<dbReference type="GO" id="GO:0003743">
    <property type="term" value="F:translation initiation factor activity"/>
    <property type="evidence" value="ECO:0007669"/>
    <property type="project" value="UniProtKB-UniRule"/>
</dbReference>
<keyword evidence="2 5" id="KW-0396">Initiation factor</keyword>
<dbReference type="EMBL" id="KK100844">
    <property type="protein sequence ID" value="KIZ03471.1"/>
    <property type="molecule type" value="Genomic_DNA"/>
</dbReference>
<dbReference type="PROSITE" id="PS50102">
    <property type="entry name" value="RRM"/>
    <property type="match status" value="1"/>
</dbReference>
<dbReference type="GO" id="GO:0005852">
    <property type="term" value="C:eukaryotic translation initiation factor 3 complex"/>
    <property type="evidence" value="ECO:0007669"/>
    <property type="project" value="UniProtKB-UniRule"/>
</dbReference>
<dbReference type="RefSeq" id="XP_013902490.1">
    <property type="nucleotide sequence ID" value="XM_014047036.1"/>
</dbReference>
<evidence type="ECO:0000256" key="1">
    <source>
        <dbReference type="ARBA" id="ARBA00022490"/>
    </source>
</evidence>
<dbReference type="OrthoDB" id="1749473at2759"/>
<dbReference type="InterPro" id="IPR017334">
    <property type="entry name" value="eIF3_g"/>
</dbReference>
<dbReference type="InterPro" id="IPR012677">
    <property type="entry name" value="Nucleotide-bd_a/b_plait_sf"/>
</dbReference>
<evidence type="ECO:0000256" key="2">
    <source>
        <dbReference type="ARBA" id="ARBA00022540"/>
    </source>
</evidence>
<dbReference type="GO" id="GO:0001732">
    <property type="term" value="P:formation of cytoplasmic translation initiation complex"/>
    <property type="evidence" value="ECO:0007669"/>
    <property type="project" value="UniProtKB-UniRule"/>
</dbReference>
<feature type="region of interest" description="Disordered" evidence="7">
    <location>
        <begin position="150"/>
        <end position="216"/>
    </location>
</feature>
<dbReference type="GeneID" id="25737368"/>
<keyword evidence="3 6" id="KW-0694">RNA-binding</keyword>
<dbReference type="AlphaFoldDB" id="A0A0D2NDX2"/>
<dbReference type="InterPro" id="IPR035979">
    <property type="entry name" value="RBD_domain_sf"/>
</dbReference>
<organism evidence="9 10">
    <name type="scientific">Monoraphidium neglectum</name>
    <dbReference type="NCBI Taxonomy" id="145388"/>
    <lineage>
        <taxon>Eukaryota</taxon>
        <taxon>Viridiplantae</taxon>
        <taxon>Chlorophyta</taxon>
        <taxon>core chlorophytes</taxon>
        <taxon>Chlorophyceae</taxon>
        <taxon>CS clade</taxon>
        <taxon>Sphaeropleales</taxon>
        <taxon>Selenastraceae</taxon>
        <taxon>Monoraphidium</taxon>
    </lineage>
</organism>
<dbReference type="STRING" id="145388.A0A0D2NDX2"/>
<comment type="subcellular location">
    <subcellularLocation>
        <location evidence="5">Cytoplasm</location>
    </subcellularLocation>
</comment>
<gene>
    <name evidence="9" type="ORF">MNEG_4491</name>
</gene>
<keyword evidence="4 5" id="KW-0648">Protein biosynthesis</keyword>
<comment type="function">
    <text evidence="5">RNA-binding component of the eukaryotic translation initiation factor 3 (eIF-3) complex, which is involved in protein synthesis of a specialized repertoire of mRNAs and, together with other initiation factors, stimulates binding of mRNA and methionyl-tRNAi to the 40S ribosome. The eIF-3 complex specifically targets and initiates translation of a subset of mRNAs involved in cell proliferation. This subunit can bind 18S rRNA.</text>
</comment>
<evidence type="ECO:0000259" key="8">
    <source>
        <dbReference type="PROSITE" id="PS50102"/>
    </source>
</evidence>
<evidence type="ECO:0000313" key="10">
    <source>
        <dbReference type="Proteomes" id="UP000054498"/>
    </source>
</evidence>
<dbReference type="InterPro" id="IPR034240">
    <property type="entry name" value="eIF3G_RRM"/>
</dbReference>
<dbReference type="CDD" id="cd12408">
    <property type="entry name" value="RRM_eIF3G_like"/>
    <property type="match status" value="1"/>
</dbReference>
<dbReference type="PIRSF" id="PIRSF037949">
    <property type="entry name" value="Transl_init_eIF-3_RNA-bind"/>
    <property type="match status" value="1"/>
</dbReference>
<evidence type="ECO:0000313" key="9">
    <source>
        <dbReference type="EMBL" id="KIZ03471.1"/>
    </source>
</evidence>
<keyword evidence="1 5" id="KW-0963">Cytoplasm</keyword>
<dbReference type="Pfam" id="PF12353">
    <property type="entry name" value="eIF3g"/>
    <property type="match status" value="1"/>
</dbReference>
<dbReference type="Pfam" id="PF00076">
    <property type="entry name" value="RRM_1"/>
    <property type="match status" value="1"/>
</dbReference>
<evidence type="ECO:0000256" key="5">
    <source>
        <dbReference type="HAMAP-Rule" id="MF_03006"/>
    </source>
</evidence>
<dbReference type="PANTHER" id="PTHR10352">
    <property type="entry name" value="EUKARYOTIC TRANSLATION INITIATION FACTOR 3 SUBUNIT G"/>
    <property type="match status" value="1"/>
</dbReference>
<name>A0A0D2NDX2_9CHLO</name>
<dbReference type="KEGG" id="mng:MNEG_4491"/>
<feature type="domain" description="RRM" evidence="8">
    <location>
        <begin position="208"/>
        <end position="286"/>
    </location>
</feature>
<proteinExistence type="inferred from homology"/>
<evidence type="ECO:0000256" key="3">
    <source>
        <dbReference type="ARBA" id="ARBA00022884"/>
    </source>
</evidence>
<dbReference type="Proteomes" id="UP000054498">
    <property type="component" value="Unassembled WGS sequence"/>
</dbReference>
<protein>
    <recommendedName>
        <fullName evidence="5">Eukaryotic translation initiation factor 3 subunit G</fullName>
        <shortName evidence="5">eIF3g</shortName>
    </recommendedName>
    <alternativeName>
        <fullName evidence="5">Eukaryotic translation initiation factor 3 RNA-binding subunit</fullName>
        <shortName evidence="5">eIF-3 RNA-binding subunit</shortName>
    </alternativeName>
    <alternativeName>
        <fullName evidence="5">Eukaryotic translation initiation factor 3 subunit 4</fullName>
    </alternativeName>
</protein>
<keyword evidence="10" id="KW-1185">Reference proteome</keyword>
<evidence type="ECO:0000256" key="7">
    <source>
        <dbReference type="SAM" id="MobiDB-lite"/>
    </source>
</evidence>
<dbReference type="GO" id="GO:0033290">
    <property type="term" value="C:eukaryotic 48S preinitiation complex"/>
    <property type="evidence" value="ECO:0007669"/>
    <property type="project" value="UniProtKB-UniRule"/>
</dbReference>
<evidence type="ECO:0000256" key="4">
    <source>
        <dbReference type="ARBA" id="ARBA00022917"/>
    </source>
</evidence>
<comment type="similarity">
    <text evidence="5">Belongs to the eIF-3 subunit G family.</text>
</comment>
<comment type="subunit">
    <text evidence="5">Component of the eukaryotic translation initiation factor 3 (eIF-3) complex.</text>
</comment>
<dbReference type="Gene3D" id="3.30.70.330">
    <property type="match status" value="1"/>
</dbReference>
<reference evidence="9 10" key="1">
    <citation type="journal article" date="2013" name="BMC Genomics">
        <title>Reconstruction of the lipid metabolism for the microalga Monoraphidium neglectum from its genome sequence reveals characteristics suitable for biofuel production.</title>
        <authorList>
            <person name="Bogen C."/>
            <person name="Al-Dilaimi A."/>
            <person name="Albersmeier A."/>
            <person name="Wichmann J."/>
            <person name="Grundmann M."/>
            <person name="Rupp O."/>
            <person name="Lauersen K.J."/>
            <person name="Blifernez-Klassen O."/>
            <person name="Kalinowski J."/>
            <person name="Goesmann A."/>
            <person name="Mussgnug J.H."/>
            <person name="Kruse O."/>
        </authorList>
    </citation>
    <scope>NUCLEOTIDE SEQUENCE [LARGE SCALE GENOMIC DNA]</scope>
    <source>
        <strain evidence="9 10">SAG 48.87</strain>
    </source>
</reference>
<dbReference type="GO" id="GO:0016282">
    <property type="term" value="C:eukaryotic 43S preinitiation complex"/>
    <property type="evidence" value="ECO:0007669"/>
    <property type="project" value="UniProtKB-UniRule"/>
</dbReference>
<dbReference type="SMART" id="SM00360">
    <property type="entry name" value="RRM"/>
    <property type="match status" value="1"/>
</dbReference>
<evidence type="ECO:0000256" key="6">
    <source>
        <dbReference type="PROSITE-ProRule" id="PRU00176"/>
    </source>
</evidence>
<dbReference type="InterPro" id="IPR000504">
    <property type="entry name" value="RRM_dom"/>
</dbReference>
<dbReference type="HAMAP" id="MF_03006">
    <property type="entry name" value="eIF3g"/>
    <property type="match status" value="1"/>
</dbReference>